<accession>A0A9P4MAX6</accession>
<keyword evidence="1" id="KW-0560">Oxidoreductase</keyword>
<evidence type="ECO:0000313" key="4">
    <source>
        <dbReference type="EMBL" id="KAF2103735.1"/>
    </source>
</evidence>
<protein>
    <submittedName>
        <fullName evidence="4">NAD(P)-binding protein</fullName>
    </submittedName>
</protein>
<evidence type="ECO:0000256" key="1">
    <source>
        <dbReference type="ARBA" id="ARBA00023002"/>
    </source>
</evidence>
<organism evidence="4 5">
    <name type="scientific">Rhizodiscina lignyota</name>
    <dbReference type="NCBI Taxonomy" id="1504668"/>
    <lineage>
        <taxon>Eukaryota</taxon>
        <taxon>Fungi</taxon>
        <taxon>Dikarya</taxon>
        <taxon>Ascomycota</taxon>
        <taxon>Pezizomycotina</taxon>
        <taxon>Dothideomycetes</taxon>
        <taxon>Pleosporomycetidae</taxon>
        <taxon>Aulographales</taxon>
        <taxon>Rhizodiscinaceae</taxon>
        <taxon>Rhizodiscina</taxon>
    </lineage>
</organism>
<evidence type="ECO:0000256" key="2">
    <source>
        <dbReference type="ARBA" id="ARBA00023445"/>
    </source>
</evidence>
<dbReference type="PANTHER" id="PTHR10366">
    <property type="entry name" value="NAD DEPENDENT EPIMERASE/DEHYDRATASE"/>
    <property type="match status" value="1"/>
</dbReference>
<reference evidence="4" key="1">
    <citation type="journal article" date="2020" name="Stud. Mycol.">
        <title>101 Dothideomycetes genomes: a test case for predicting lifestyles and emergence of pathogens.</title>
        <authorList>
            <person name="Haridas S."/>
            <person name="Albert R."/>
            <person name="Binder M."/>
            <person name="Bloem J."/>
            <person name="Labutti K."/>
            <person name="Salamov A."/>
            <person name="Andreopoulos B."/>
            <person name="Baker S."/>
            <person name="Barry K."/>
            <person name="Bills G."/>
            <person name="Bluhm B."/>
            <person name="Cannon C."/>
            <person name="Castanera R."/>
            <person name="Culley D."/>
            <person name="Daum C."/>
            <person name="Ezra D."/>
            <person name="Gonzalez J."/>
            <person name="Henrissat B."/>
            <person name="Kuo A."/>
            <person name="Liang C."/>
            <person name="Lipzen A."/>
            <person name="Lutzoni F."/>
            <person name="Magnuson J."/>
            <person name="Mondo S."/>
            <person name="Nolan M."/>
            <person name="Ohm R."/>
            <person name="Pangilinan J."/>
            <person name="Park H.-J."/>
            <person name="Ramirez L."/>
            <person name="Alfaro M."/>
            <person name="Sun H."/>
            <person name="Tritt A."/>
            <person name="Yoshinaga Y."/>
            <person name="Zwiers L.-H."/>
            <person name="Turgeon B."/>
            <person name="Goodwin S."/>
            <person name="Spatafora J."/>
            <person name="Crous P."/>
            <person name="Grigoriev I."/>
        </authorList>
    </citation>
    <scope>NUCLEOTIDE SEQUENCE</scope>
    <source>
        <strain evidence="4">CBS 133067</strain>
    </source>
</reference>
<dbReference type="Gene3D" id="3.40.50.720">
    <property type="entry name" value="NAD(P)-binding Rossmann-like Domain"/>
    <property type="match status" value="1"/>
</dbReference>
<name>A0A9P4MAX6_9PEZI</name>
<evidence type="ECO:0000313" key="5">
    <source>
        <dbReference type="Proteomes" id="UP000799772"/>
    </source>
</evidence>
<dbReference type="InterPro" id="IPR001509">
    <property type="entry name" value="Epimerase_deHydtase"/>
</dbReference>
<dbReference type="InterPro" id="IPR050425">
    <property type="entry name" value="NAD(P)_dehydrat-like"/>
</dbReference>
<dbReference type="SUPFAM" id="SSF51735">
    <property type="entry name" value="NAD(P)-binding Rossmann-fold domains"/>
    <property type="match status" value="1"/>
</dbReference>
<gene>
    <name evidence="4" type="ORF">NA57DRAFT_29728</name>
</gene>
<sequence length="354" mass="38731">MKTLKNEIARFTGKDLALPKGSLILVTGASGYIGSHVVNEALEAGYRVRGTARSQEKCESTKKTCNNNPNYSTAIVANFQVESAFDEAMKCCDAVIHVASDMTFGADPNKVVTPVVAGTKSILRSATKHSSVKRFVLTSSSCAVLLPKLNTPLTVGKEDWNQEAIDRAWEPPPYTLERASSVYAASKTEGEKALWQFVEEEKPHFVVNAILPNVNMGRILSSPGVTGAAVLQVLKGEIPSNIGPRKLEPSLCQYMIDVIDAARLHVIAAALDRSLKNDRTFAFNAAFNWTDVIKAIKEVRPEATTVATPPQDEPRDLSKVPNEQGAKLLKEWYDQETGYKPLVQTVKENLEGWT</sequence>
<dbReference type="AlphaFoldDB" id="A0A9P4MAX6"/>
<proteinExistence type="inferred from homology"/>
<comment type="caution">
    <text evidence="4">The sequence shown here is derived from an EMBL/GenBank/DDBJ whole genome shotgun (WGS) entry which is preliminary data.</text>
</comment>
<dbReference type="InterPro" id="IPR036291">
    <property type="entry name" value="NAD(P)-bd_dom_sf"/>
</dbReference>
<dbReference type="GO" id="GO:0016616">
    <property type="term" value="F:oxidoreductase activity, acting on the CH-OH group of donors, NAD or NADP as acceptor"/>
    <property type="evidence" value="ECO:0007669"/>
    <property type="project" value="TreeGrafter"/>
</dbReference>
<dbReference type="PANTHER" id="PTHR10366:SF562">
    <property type="entry name" value="ALDEHYDE REDUCTASE II (AFU_ORTHOLOGUE AFUA_1G11360)"/>
    <property type="match status" value="1"/>
</dbReference>
<comment type="similarity">
    <text evidence="2">Belongs to the NAD(P)-dependent epimerase/dehydratase family. Dihydroflavonol-4-reductase subfamily.</text>
</comment>
<dbReference type="Proteomes" id="UP000799772">
    <property type="component" value="Unassembled WGS sequence"/>
</dbReference>
<dbReference type="Pfam" id="PF01370">
    <property type="entry name" value="Epimerase"/>
    <property type="match status" value="1"/>
</dbReference>
<feature type="domain" description="NAD-dependent epimerase/dehydratase" evidence="3">
    <location>
        <begin position="24"/>
        <end position="214"/>
    </location>
</feature>
<dbReference type="EMBL" id="ML978121">
    <property type="protein sequence ID" value="KAF2103735.1"/>
    <property type="molecule type" value="Genomic_DNA"/>
</dbReference>
<dbReference type="OrthoDB" id="2735536at2759"/>
<keyword evidence="5" id="KW-1185">Reference proteome</keyword>
<evidence type="ECO:0000259" key="3">
    <source>
        <dbReference type="Pfam" id="PF01370"/>
    </source>
</evidence>